<dbReference type="AlphaFoldDB" id="A0A1I4QHQ7"/>
<dbReference type="EMBL" id="FOTW01000019">
    <property type="protein sequence ID" value="SFM39306.1"/>
    <property type="molecule type" value="Genomic_DNA"/>
</dbReference>
<protein>
    <recommendedName>
        <fullName evidence="3">Hemerythrin-like domain-containing protein</fullName>
    </recommendedName>
</protein>
<accession>A0A1I4QHQ7</accession>
<dbReference type="Gene3D" id="1.20.120.520">
    <property type="entry name" value="nmb1532 protein domain like"/>
    <property type="match status" value="1"/>
</dbReference>
<evidence type="ECO:0008006" key="3">
    <source>
        <dbReference type="Google" id="ProtNLM"/>
    </source>
</evidence>
<reference evidence="1 2" key="1">
    <citation type="submission" date="2016-10" db="EMBL/GenBank/DDBJ databases">
        <authorList>
            <person name="de Groot N.N."/>
        </authorList>
    </citation>
    <scope>NUCLEOTIDE SEQUENCE [LARGE SCALE GENOMIC DNA]</scope>
    <source>
        <strain evidence="1 2">ATCC 43154</strain>
    </source>
</reference>
<keyword evidence="2" id="KW-1185">Reference proteome</keyword>
<evidence type="ECO:0000313" key="2">
    <source>
        <dbReference type="Proteomes" id="UP000199470"/>
    </source>
</evidence>
<sequence length="201" mass="23048">MPRIRVGRHPGTAMLTATYVLLTLSIEQKKERHFISRLLQHVQSIARKPQEIDPVFIESQLNELTRFAEARHQRKVEACLMPAVRNASRDAGPLLADLESLSRLGNAMLRAVRKCLRRAMRRSATQGKFLCRTIDLYCHNLLKRLDKEEQELLPLAQRVISSDDWFEIGSMFLVQDQKEARLDAALPLRQQSGFYQIAQGA</sequence>
<gene>
    <name evidence="1" type="ORF">SAMN02982985_03915</name>
</gene>
<name>A0A1I4QHQ7_9BURK</name>
<proteinExistence type="predicted"/>
<organism evidence="1 2">
    <name type="scientific">Rugamonas rubra</name>
    <dbReference type="NCBI Taxonomy" id="758825"/>
    <lineage>
        <taxon>Bacteria</taxon>
        <taxon>Pseudomonadati</taxon>
        <taxon>Pseudomonadota</taxon>
        <taxon>Betaproteobacteria</taxon>
        <taxon>Burkholderiales</taxon>
        <taxon>Oxalobacteraceae</taxon>
        <taxon>Telluria group</taxon>
        <taxon>Rugamonas</taxon>
    </lineage>
</organism>
<evidence type="ECO:0000313" key="1">
    <source>
        <dbReference type="EMBL" id="SFM39306.1"/>
    </source>
</evidence>
<dbReference type="Proteomes" id="UP000199470">
    <property type="component" value="Unassembled WGS sequence"/>
</dbReference>